<keyword evidence="4 12" id="KW-0349">Heme</keyword>
<dbReference type="PROSITE" id="PS00086">
    <property type="entry name" value="CYTOCHROME_P450"/>
    <property type="match status" value="1"/>
</dbReference>
<evidence type="ECO:0000256" key="11">
    <source>
        <dbReference type="ARBA" id="ARBA00023136"/>
    </source>
</evidence>
<gene>
    <name evidence="14" type="ORF">LWI28_017186</name>
</gene>
<comment type="similarity">
    <text evidence="3 13">Belongs to the cytochrome P450 family.</text>
</comment>
<evidence type="ECO:0000256" key="12">
    <source>
        <dbReference type="PIRSR" id="PIRSR602403-1"/>
    </source>
</evidence>
<evidence type="ECO:0000256" key="8">
    <source>
        <dbReference type="ARBA" id="ARBA00023002"/>
    </source>
</evidence>
<dbReference type="PANTHER" id="PTHR47944:SF10">
    <property type="entry name" value="CYTOCHROME P450 98A9"/>
    <property type="match status" value="1"/>
</dbReference>
<evidence type="ECO:0000256" key="13">
    <source>
        <dbReference type="RuleBase" id="RU000461"/>
    </source>
</evidence>
<organism evidence="14 15">
    <name type="scientific">Acer negundo</name>
    <name type="common">Box elder</name>
    <dbReference type="NCBI Taxonomy" id="4023"/>
    <lineage>
        <taxon>Eukaryota</taxon>
        <taxon>Viridiplantae</taxon>
        <taxon>Streptophyta</taxon>
        <taxon>Embryophyta</taxon>
        <taxon>Tracheophyta</taxon>
        <taxon>Spermatophyta</taxon>
        <taxon>Magnoliopsida</taxon>
        <taxon>eudicotyledons</taxon>
        <taxon>Gunneridae</taxon>
        <taxon>Pentapetalae</taxon>
        <taxon>rosids</taxon>
        <taxon>malvids</taxon>
        <taxon>Sapindales</taxon>
        <taxon>Sapindaceae</taxon>
        <taxon>Hippocastanoideae</taxon>
        <taxon>Acereae</taxon>
        <taxon>Acer</taxon>
    </lineage>
</organism>
<comment type="cofactor">
    <cofactor evidence="1 12">
        <name>heme</name>
        <dbReference type="ChEBI" id="CHEBI:30413"/>
    </cofactor>
</comment>
<evidence type="ECO:0000256" key="9">
    <source>
        <dbReference type="ARBA" id="ARBA00023004"/>
    </source>
</evidence>
<proteinExistence type="inferred from homology"/>
<dbReference type="GO" id="GO:0004497">
    <property type="term" value="F:monooxygenase activity"/>
    <property type="evidence" value="ECO:0007669"/>
    <property type="project" value="UniProtKB-KW"/>
</dbReference>
<dbReference type="Gene3D" id="1.10.630.10">
    <property type="entry name" value="Cytochrome P450"/>
    <property type="match status" value="2"/>
</dbReference>
<sequence>MKPRLGYSNVTLEEVVTSTSTVTDANANANAISQSKAGCEMIFFVLSFYRFIILSFLPLKSKPSTHSNWQIKDSDNDQRLADRCRNRRLTLSFKNGQDLVWADYGSHYVKVSKVCTLELFSPKSIEALRPIREDEVRNMIESIYKDLNNPDHQNYGDGGGRGGLVLREYLGSVAFNNITRVVFGKKFVSKQGVMNESDISNLPYLQCIVKEAMRLHPSTPLMLPHRANSHIKISGYNIPKGTVVHFNIWAIARDPSIWDDPLEFKPDRFVNNDVDIKGRQDFRMLPFGAGRRICPGAQLGVNLVTSMIGHMLHHFEWTQPEAVRLDEIDMSKSPGLACYMLTPLQAVPTPRLPAHLHKCETWDC</sequence>
<evidence type="ECO:0000256" key="2">
    <source>
        <dbReference type="ARBA" id="ARBA00004167"/>
    </source>
</evidence>
<dbReference type="PANTHER" id="PTHR47944">
    <property type="entry name" value="CYTOCHROME P450 98A9"/>
    <property type="match status" value="1"/>
</dbReference>
<evidence type="ECO:0000256" key="5">
    <source>
        <dbReference type="ARBA" id="ARBA00022692"/>
    </source>
</evidence>
<dbReference type="GO" id="GO:0005506">
    <property type="term" value="F:iron ion binding"/>
    <property type="evidence" value="ECO:0007669"/>
    <property type="project" value="InterPro"/>
</dbReference>
<dbReference type="Pfam" id="PF00067">
    <property type="entry name" value="p450"/>
    <property type="match status" value="1"/>
</dbReference>
<dbReference type="InterPro" id="IPR036396">
    <property type="entry name" value="Cyt_P450_sf"/>
</dbReference>
<evidence type="ECO:0000313" key="14">
    <source>
        <dbReference type="EMBL" id="KAI9174434.1"/>
    </source>
</evidence>
<dbReference type="EMBL" id="JAJSOW010000103">
    <property type="protein sequence ID" value="KAI9174434.1"/>
    <property type="molecule type" value="Genomic_DNA"/>
</dbReference>
<evidence type="ECO:0008006" key="16">
    <source>
        <dbReference type="Google" id="ProtNLM"/>
    </source>
</evidence>
<dbReference type="PRINTS" id="PR00465">
    <property type="entry name" value="EP450IV"/>
</dbReference>
<evidence type="ECO:0000256" key="1">
    <source>
        <dbReference type="ARBA" id="ARBA00001971"/>
    </source>
</evidence>
<dbReference type="SUPFAM" id="SSF48264">
    <property type="entry name" value="Cytochrome P450"/>
    <property type="match status" value="1"/>
</dbReference>
<dbReference type="AlphaFoldDB" id="A0AAD5IQJ3"/>
<dbReference type="Proteomes" id="UP001064489">
    <property type="component" value="Chromosome 8"/>
</dbReference>
<keyword evidence="8 13" id="KW-0560">Oxidoreductase</keyword>
<name>A0AAD5IQJ3_ACENE</name>
<protein>
    <recommendedName>
        <fullName evidence="16">Cytochrome P450</fullName>
    </recommendedName>
</protein>
<dbReference type="InterPro" id="IPR001128">
    <property type="entry name" value="Cyt_P450"/>
</dbReference>
<keyword evidence="6 12" id="KW-0479">Metal-binding</keyword>
<comment type="caution">
    <text evidence="14">The sequence shown here is derived from an EMBL/GenBank/DDBJ whole genome shotgun (WGS) entry which is preliminary data.</text>
</comment>
<keyword evidence="7" id="KW-1133">Transmembrane helix</keyword>
<evidence type="ECO:0000256" key="10">
    <source>
        <dbReference type="ARBA" id="ARBA00023033"/>
    </source>
</evidence>
<reference evidence="14" key="1">
    <citation type="journal article" date="2022" name="Plant J.">
        <title>Strategies of tolerance reflected in two North American maple genomes.</title>
        <authorList>
            <person name="McEvoy S.L."/>
            <person name="Sezen U.U."/>
            <person name="Trouern-Trend A."/>
            <person name="McMahon S.M."/>
            <person name="Schaberg P.G."/>
            <person name="Yang J."/>
            <person name="Wegrzyn J.L."/>
            <person name="Swenson N.G."/>
        </authorList>
    </citation>
    <scope>NUCLEOTIDE SEQUENCE</scope>
    <source>
        <strain evidence="14">91603</strain>
    </source>
</reference>
<dbReference type="GO" id="GO:0016020">
    <property type="term" value="C:membrane"/>
    <property type="evidence" value="ECO:0007669"/>
    <property type="project" value="UniProtKB-SubCell"/>
</dbReference>
<keyword evidence="9 12" id="KW-0408">Iron</keyword>
<comment type="subcellular location">
    <subcellularLocation>
        <location evidence="2">Membrane</location>
        <topology evidence="2">Single-pass membrane protein</topology>
    </subcellularLocation>
</comment>
<evidence type="ECO:0000256" key="7">
    <source>
        <dbReference type="ARBA" id="ARBA00022989"/>
    </source>
</evidence>
<evidence type="ECO:0000313" key="15">
    <source>
        <dbReference type="Proteomes" id="UP001064489"/>
    </source>
</evidence>
<dbReference type="GO" id="GO:0020037">
    <property type="term" value="F:heme binding"/>
    <property type="evidence" value="ECO:0007669"/>
    <property type="project" value="InterPro"/>
</dbReference>
<evidence type="ECO:0000256" key="4">
    <source>
        <dbReference type="ARBA" id="ARBA00022617"/>
    </source>
</evidence>
<keyword evidence="11" id="KW-0472">Membrane</keyword>
<accession>A0AAD5IQJ3</accession>
<evidence type="ECO:0000256" key="6">
    <source>
        <dbReference type="ARBA" id="ARBA00022723"/>
    </source>
</evidence>
<keyword evidence="15" id="KW-1185">Reference proteome</keyword>
<keyword evidence="5" id="KW-0812">Transmembrane</keyword>
<reference evidence="14" key="2">
    <citation type="submission" date="2023-02" db="EMBL/GenBank/DDBJ databases">
        <authorList>
            <person name="Swenson N.G."/>
            <person name="Wegrzyn J.L."/>
            <person name="Mcevoy S.L."/>
        </authorList>
    </citation>
    <scope>NUCLEOTIDE SEQUENCE</scope>
    <source>
        <strain evidence="14">91603</strain>
        <tissue evidence="14">Leaf</tissue>
    </source>
</reference>
<keyword evidence="10 13" id="KW-0503">Monooxygenase</keyword>
<dbReference type="InterPro" id="IPR002403">
    <property type="entry name" value="Cyt_P450_E_grp-IV"/>
</dbReference>
<evidence type="ECO:0000256" key="3">
    <source>
        <dbReference type="ARBA" id="ARBA00010617"/>
    </source>
</evidence>
<dbReference type="GO" id="GO:0016705">
    <property type="term" value="F:oxidoreductase activity, acting on paired donors, with incorporation or reduction of molecular oxygen"/>
    <property type="evidence" value="ECO:0007669"/>
    <property type="project" value="InterPro"/>
</dbReference>
<dbReference type="InterPro" id="IPR017972">
    <property type="entry name" value="Cyt_P450_CS"/>
</dbReference>
<feature type="binding site" description="axial binding residue" evidence="12">
    <location>
        <position position="294"/>
    </location>
    <ligand>
        <name>heme</name>
        <dbReference type="ChEBI" id="CHEBI:30413"/>
    </ligand>
    <ligandPart>
        <name>Fe</name>
        <dbReference type="ChEBI" id="CHEBI:18248"/>
    </ligandPart>
</feature>